<evidence type="ECO:0000256" key="4">
    <source>
        <dbReference type="ARBA" id="ARBA00022741"/>
    </source>
</evidence>
<dbReference type="InterPro" id="IPR047241">
    <property type="entry name" value="KIF11-like_kin_motor_dom"/>
</dbReference>
<dbReference type="PRINTS" id="PR00380">
    <property type="entry name" value="KINESINHEAVY"/>
</dbReference>
<dbReference type="OrthoDB" id="3176171at2759"/>
<dbReference type="InterPro" id="IPR001752">
    <property type="entry name" value="Kinesin_motor_dom"/>
</dbReference>
<feature type="binding site" evidence="10">
    <location>
        <begin position="120"/>
        <end position="127"/>
    </location>
    <ligand>
        <name>ATP</name>
        <dbReference type="ChEBI" id="CHEBI:30616"/>
    </ligand>
</feature>
<dbReference type="FunFam" id="3.40.850.10:FF:000019">
    <property type="entry name" value="Kinesin-like protein KIN-5D"/>
    <property type="match status" value="1"/>
</dbReference>
<dbReference type="Gene3D" id="3.40.850.10">
    <property type="entry name" value="Kinesin motor domain"/>
    <property type="match status" value="1"/>
</dbReference>
<evidence type="ECO:0000256" key="1">
    <source>
        <dbReference type="ARBA" id="ARBA00004186"/>
    </source>
</evidence>
<evidence type="ECO:0000256" key="9">
    <source>
        <dbReference type="ARBA" id="ARBA00046159"/>
    </source>
</evidence>
<dbReference type="GO" id="GO:0072686">
    <property type="term" value="C:mitotic spindle"/>
    <property type="evidence" value="ECO:0000318"/>
    <property type="project" value="GO_Central"/>
</dbReference>
<keyword evidence="5 10" id="KW-0067">ATP-binding</keyword>
<feature type="compositionally biased region" description="Polar residues" evidence="12">
    <location>
        <begin position="1011"/>
        <end position="1023"/>
    </location>
</feature>
<dbReference type="InterPro" id="IPR036961">
    <property type="entry name" value="Kinesin_motor_dom_sf"/>
</dbReference>
<dbReference type="KEGG" id="atr:18430842"/>
<dbReference type="AlphaFoldDB" id="W1P6X5"/>
<keyword evidence="2" id="KW-0963">Cytoplasm</keyword>
<dbReference type="eggNOG" id="KOG0243">
    <property type="taxonomic scope" value="Eukaryota"/>
</dbReference>
<feature type="domain" description="Kinesin motor" evidence="13">
    <location>
        <begin position="37"/>
        <end position="376"/>
    </location>
</feature>
<protein>
    <recommendedName>
        <fullName evidence="13">Kinesin motor domain-containing protein</fullName>
    </recommendedName>
</protein>
<dbReference type="InterPro" id="IPR027417">
    <property type="entry name" value="P-loop_NTPase"/>
</dbReference>
<dbReference type="Gramene" id="ERN02720">
    <property type="protein sequence ID" value="ERN02720"/>
    <property type="gene ID" value="AMTR_s00085p00146350"/>
</dbReference>
<evidence type="ECO:0000313" key="14">
    <source>
        <dbReference type="EMBL" id="ERN02720.1"/>
    </source>
</evidence>
<dbReference type="GO" id="GO:0008017">
    <property type="term" value="F:microtubule binding"/>
    <property type="evidence" value="ECO:0007669"/>
    <property type="project" value="InterPro"/>
</dbReference>
<dbReference type="SUPFAM" id="SSF52540">
    <property type="entry name" value="P-loop containing nucleoside triphosphate hydrolases"/>
    <property type="match status" value="1"/>
</dbReference>
<keyword evidence="6 10" id="KW-0505">Motor protein</keyword>
<dbReference type="Proteomes" id="UP000017836">
    <property type="component" value="Unassembled WGS sequence"/>
</dbReference>
<dbReference type="SMART" id="SM00129">
    <property type="entry name" value="KISc"/>
    <property type="match status" value="1"/>
</dbReference>
<evidence type="ECO:0000259" key="13">
    <source>
        <dbReference type="PROSITE" id="PS50067"/>
    </source>
</evidence>
<dbReference type="GO" id="GO:0007018">
    <property type="term" value="P:microtubule-based movement"/>
    <property type="evidence" value="ECO:0007669"/>
    <property type="project" value="InterPro"/>
</dbReference>
<organism evidence="14 15">
    <name type="scientific">Amborella trichopoda</name>
    <dbReference type="NCBI Taxonomy" id="13333"/>
    <lineage>
        <taxon>Eukaryota</taxon>
        <taxon>Viridiplantae</taxon>
        <taxon>Streptophyta</taxon>
        <taxon>Embryophyta</taxon>
        <taxon>Tracheophyta</taxon>
        <taxon>Spermatophyta</taxon>
        <taxon>Magnoliopsida</taxon>
        <taxon>Amborellales</taxon>
        <taxon>Amborellaceae</taxon>
        <taxon>Amborella</taxon>
    </lineage>
</organism>
<evidence type="ECO:0000256" key="8">
    <source>
        <dbReference type="ARBA" id="ARBA00034704"/>
    </source>
</evidence>
<keyword evidence="4 10" id="KW-0547">Nucleotide-binding</keyword>
<comment type="similarity">
    <text evidence="8">Belongs to the TRAFAC class myosin-kinesin ATPase superfamily. Kinesin family. KIN-5/BimC subfamily.</text>
</comment>
<dbReference type="EMBL" id="KI394487">
    <property type="protein sequence ID" value="ERN02720.1"/>
    <property type="molecule type" value="Genomic_DNA"/>
</dbReference>
<dbReference type="PROSITE" id="PS50067">
    <property type="entry name" value="KINESIN_MOTOR_2"/>
    <property type="match status" value="1"/>
</dbReference>
<evidence type="ECO:0000256" key="6">
    <source>
        <dbReference type="ARBA" id="ARBA00023175"/>
    </source>
</evidence>
<name>W1P6X5_AMBTC</name>
<dbReference type="PANTHER" id="PTHR47970:SF32">
    <property type="entry name" value="KINESIN-LIKE PROTEIN KIN-5B"/>
    <property type="match status" value="1"/>
</dbReference>
<evidence type="ECO:0000256" key="2">
    <source>
        <dbReference type="ARBA" id="ARBA00022490"/>
    </source>
</evidence>
<dbReference type="GO" id="GO:0090307">
    <property type="term" value="P:mitotic spindle assembly"/>
    <property type="evidence" value="ECO:0000318"/>
    <property type="project" value="GO_Central"/>
</dbReference>
<dbReference type="GO" id="GO:0005876">
    <property type="term" value="C:spindle microtubule"/>
    <property type="evidence" value="ECO:0000318"/>
    <property type="project" value="GO_Central"/>
</dbReference>
<dbReference type="STRING" id="13333.W1P6X5"/>
<dbReference type="InterPro" id="IPR019821">
    <property type="entry name" value="Kinesin_motor_CS"/>
</dbReference>
<keyword evidence="7" id="KW-0206">Cytoskeleton</keyword>
<evidence type="ECO:0000313" key="15">
    <source>
        <dbReference type="Proteomes" id="UP000017836"/>
    </source>
</evidence>
<dbReference type="PANTHER" id="PTHR47970">
    <property type="entry name" value="KINESIN-LIKE PROTEIN KIF11"/>
    <property type="match status" value="1"/>
</dbReference>
<dbReference type="GO" id="GO:0008574">
    <property type="term" value="F:plus-end-directed microtubule motor activity"/>
    <property type="evidence" value="ECO:0000318"/>
    <property type="project" value="GO_Central"/>
</dbReference>
<comment type="subcellular location">
    <subcellularLocation>
        <location evidence="1">Cytoplasm</location>
        <location evidence="1">Cytoskeleton</location>
        <location evidence="1">Spindle</location>
    </subcellularLocation>
</comment>
<proteinExistence type="inferred from homology"/>
<comment type="function">
    <text evidence="9">Responsible for microtubule translocation. May be important for the organization of phragmoplast-specific arrays of microtubules. Plays an essential role in stabilizing the mitotic spindle. Required during mitotic cytokinesis.</text>
</comment>
<dbReference type="HOGENOM" id="CLU_001485_33_0_1"/>
<evidence type="ECO:0000256" key="5">
    <source>
        <dbReference type="ARBA" id="ARBA00022840"/>
    </source>
</evidence>
<evidence type="ECO:0000256" key="10">
    <source>
        <dbReference type="PROSITE-ProRule" id="PRU00283"/>
    </source>
</evidence>
<keyword evidence="3" id="KW-0493">Microtubule</keyword>
<evidence type="ECO:0000256" key="3">
    <source>
        <dbReference type="ARBA" id="ARBA00022701"/>
    </source>
</evidence>
<dbReference type="InterPro" id="IPR047149">
    <property type="entry name" value="KIF11-like"/>
</dbReference>
<evidence type="ECO:0000256" key="12">
    <source>
        <dbReference type="SAM" id="MobiDB-lite"/>
    </source>
</evidence>
<keyword evidence="15" id="KW-1185">Reference proteome</keyword>
<dbReference type="GO" id="GO:0051231">
    <property type="term" value="P:spindle elongation"/>
    <property type="evidence" value="ECO:0000318"/>
    <property type="project" value="GO_Central"/>
</dbReference>
<dbReference type="PROSITE" id="PS00411">
    <property type="entry name" value="KINESIN_MOTOR_1"/>
    <property type="match status" value="1"/>
</dbReference>
<evidence type="ECO:0000256" key="7">
    <source>
        <dbReference type="ARBA" id="ARBA00023212"/>
    </source>
</evidence>
<dbReference type="OMA" id="DCEANVQ"/>
<feature type="coiled-coil region" evidence="11">
    <location>
        <begin position="471"/>
        <end position="505"/>
    </location>
</feature>
<sequence length="1023" mass="115048">MGYVSPSPTPRAEKRRTVGTPVSDCNVNRHERDREVNVQVVLRCRPLSEDELRLNIPKVISCNEQRREVTVVQSNRVDRTFTFDKVFGPKSQQRAIYDHAITPMVNEVLEGFNCTIFAYGQTGTGKTYTMEGGAKAKGGELPVESGVIPRAVRQIFDTLEAQKADYSMKITFLELYNEEITDLLAPEEYPRSLEDKSRKSISLMEDGKGGVVVRGLEEEVVYSANEIYNLLERGSAKRRTAETLLNKHSSRSHSIFSITVNVKEASLGDEELIKCGKLNLVDLAGSENISRSGAREGRAREAGEINKSLLTLGRVINALVEHSGHIPYRDSKLTRLLRDSLGGKTRTCIIATISPSIHCLEETLSTLDYAYRAKNIKNKPEANQKMSKSVLLKDLYLEMEQMKQDVRAAREKNGVYIPHERFIQDEANKKAMSEKIDQLEFDLVLSGRKVEEFQELYSSEQEQKLGLQNDLIQTKMKFESTEKTLEELQEDYRIANCTIKEKELIISDLLRSEKSLFEHAVSLRGELADASNDITGFRAKIERKNKSEKENQNMVQAFGSQLHHSFENLEKTVVGSISHQKQQFRFMEEQVQSFVSGKQEASKVLQSRIENMKDIYTSGIKVMQELATSLERNASSNLELLSTTASTQAETIENFLVTAISEAEQVLHEFQGSLAEQEKLLEFSAHQQEEALQRSLVSTQLISKTTVDFLENLHTNASMINKVLDESQTEKSRKLADFEKAFKQNSAEEDKMVLEKIAKLLATSSARKADIIATAIQDMDTTATNETEKLQHNVCKIQQVSVEAKREWNAYIEKVESQFQENTFAAGGIRSKMETNLQECIKKVDQSQKLWDNTSQSLKTLNKENAAERESIMNDGNNSNAKLLAEFSCGSSTTDAEMEGASSCLLAGINNLLVLDHEAQKEMESTIAFSSSVLQDLQQYHSDGLSNMRNEANQFTDDYLVDQPTCMTPRERTINIPSLASIQELRTPSFDDLLENMKSTNKSKAPVAALSSDSTRTPFSTIN</sequence>
<evidence type="ECO:0000256" key="11">
    <source>
        <dbReference type="SAM" id="Coils"/>
    </source>
</evidence>
<dbReference type="Pfam" id="PF00225">
    <property type="entry name" value="Kinesin"/>
    <property type="match status" value="1"/>
</dbReference>
<keyword evidence="11" id="KW-0175">Coiled coil</keyword>
<reference evidence="15" key="1">
    <citation type="journal article" date="2013" name="Science">
        <title>The Amborella genome and the evolution of flowering plants.</title>
        <authorList>
            <consortium name="Amborella Genome Project"/>
        </authorList>
    </citation>
    <scope>NUCLEOTIDE SEQUENCE [LARGE SCALE GENOMIC DNA]</scope>
</reference>
<dbReference type="CDD" id="cd01364">
    <property type="entry name" value="KISc_BimC_Eg5"/>
    <property type="match status" value="1"/>
</dbReference>
<dbReference type="GO" id="GO:0005524">
    <property type="term" value="F:ATP binding"/>
    <property type="evidence" value="ECO:0007669"/>
    <property type="project" value="UniProtKB-UniRule"/>
</dbReference>
<feature type="region of interest" description="Disordered" evidence="12">
    <location>
        <begin position="1002"/>
        <end position="1023"/>
    </location>
</feature>
<accession>W1P6X5</accession>
<gene>
    <name evidence="14" type="ORF">AMTR_s00085p00146350</name>
</gene>